<comment type="caution">
    <text evidence="10">The sequence shown here is derived from an EMBL/GenBank/DDBJ whole genome shotgun (WGS) entry which is preliminary data.</text>
</comment>
<dbReference type="AlphaFoldDB" id="A0AAD8N536"/>
<sequence length="193" mass="20558">METEKTNGENTKDVRVATKRSIRVSDLLLRFMAVALTLAAAVTLGVSKQTAIVPITVVSTLPPINVPVTAKWHDMSAFTYFVVTNSLACSYGAVSLILVLANRGKRTGVLATTIIILDILILALLASGIGAASAVGVIGYNGNKHVHWNKVCHIFGKFCHQVLGAVAVSLLGSLAHLFLLVLSALDLQKKNYH</sequence>
<gene>
    <name evidence="10" type="ORF">POM88_014189</name>
</gene>
<dbReference type="Proteomes" id="UP001237642">
    <property type="component" value="Unassembled WGS sequence"/>
</dbReference>
<evidence type="ECO:0000256" key="7">
    <source>
        <dbReference type="ARBA" id="ARBA00023136"/>
    </source>
</evidence>
<dbReference type="PANTHER" id="PTHR36488:SF8">
    <property type="entry name" value="CASP-LIKE PROTEIN 1U1"/>
    <property type="match status" value="1"/>
</dbReference>
<dbReference type="InterPro" id="IPR006702">
    <property type="entry name" value="CASP_dom"/>
</dbReference>
<evidence type="ECO:0000256" key="5">
    <source>
        <dbReference type="ARBA" id="ARBA00022692"/>
    </source>
</evidence>
<comment type="similarity">
    <text evidence="2 8">Belongs to the Casparian strip membrane proteins (CASP) family.</text>
</comment>
<dbReference type="Pfam" id="PF04535">
    <property type="entry name" value="CASP_dom"/>
    <property type="match status" value="1"/>
</dbReference>
<accession>A0AAD8N536</accession>
<feature type="transmembrane region" description="Helical" evidence="8">
    <location>
        <begin position="113"/>
        <end position="142"/>
    </location>
</feature>
<evidence type="ECO:0000256" key="8">
    <source>
        <dbReference type="RuleBase" id="RU361233"/>
    </source>
</evidence>
<keyword evidence="11" id="KW-1185">Reference proteome</keyword>
<comment type="subcellular location">
    <subcellularLocation>
        <location evidence="1 8">Cell membrane</location>
        <topology evidence="1 8">Multi-pass membrane protein</topology>
    </subcellularLocation>
</comment>
<organism evidence="10 11">
    <name type="scientific">Heracleum sosnowskyi</name>
    <dbReference type="NCBI Taxonomy" id="360622"/>
    <lineage>
        <taxon>Eukaryota</taxon>
        <taxon>Viridiplantae</taxon>
        <taxon>Streptophyta</taxon>
        <taxon>Embryophyta</taxon>
        <taxon>Tracheophyta</taxon>
        <taxon>Spermatophyta</taxon>
        <taxon>Magnoliopsida</taxon>
        <taxon>eudicotyledons</taxon>
        <taxon>Gunneridae</taxon>
        <taxon>Pentapetalae</taxon>
        <taxon>asterids</taxon>
        <taxon>campanulids</taxon>
        <taxon>Apiales</taxon>
        <taxon>Apiaceae</taxon>
        <taxon>Apioideae</taxon>
        <taxon>apioid superclade</taxon>
        <taxon>Tordylieae</taxon>
        <taxon>Tordyliinae</taxon>
        <taxon>Heracleum</taxon>
    </lineage>
</organism>
<evidence type="ECO:0000256" key="6">
    <source>
        <dbReference type="ARBA" id="ARBA00022989"/>
    </source>
</evidence>
<feature type="transmembrane region" description="Helical" evidence="8">
    <location>
        <begin position="162"/>
        <end position="185"/>
    </location>
</feature>
<keyword evidence="7 8" id="KW-0472">Membrane</keyword>
<evidence type="ECO:0000259" key="9">
    <source>
        <dbReference type="Pfam" id="PF04535"/>
    </source>
</evidence>
<keyword evidence="5 8" id="KW-0812">Transmembrane</keyword>
<keyword evidence="6 8" id="KW-1133">Transmembrane helix</keyword>
<dbReference type="InterPro" id="IPR006459">
    <property type="entry name" value="CASP/CASPL"/>
</dbReference>
<evidence type="ECO:0000256" key="2">
    <source>
        <dbReference type="ARBA" id="ARBA00007651"/>
    </source>
</evidence>
<evidence type="ECO:0000256" key="1">
    <source>
        <dbReference type="ARBA" id="ARBA00004651"/>
    </source>
</evidence>
<feature type="transmembrane region" description="Helical" evidence="8">
    <location>
        <begin position="27"/>
        <end position="46"/>
    </location>
</feature>
<proteinExistence type="inferred from homology"/>
<protein>
    <recommendedName>
        <fullName evidence="8">CASP-like protein</fullName>
    </recommendedName>
</protein>
<evidence type="ECO:0000313" key="11">
    <source>
        <dbReference type="Proteomes" id="UP001237642"/>
    </source>
</evidence>
<dbReference type="GO" id="GO:0005886">
    <property type="term" value="C:plasma membrane"/>
    <property type="evidence" value="ECO:0007669"/>
    <property type="project" value="UniProtKB-SubCell"/>
</dbReference>
<dbReference type="InterPro" id="IPR044173">
    <property type="entry name" value="CASPL"/>
</dbReference>
<dbReference type="EMBL" id="JAUIZM010000003">
    <property type="protein sequence ID" value="KAK1395133.1"/>
    <property type="molecule type" value="Genomic_DNA"/>
</dbReference>
<evidence type="ECO:0000256" key="3">
    <source>
        <dbReference type="ARBA" id="ARBA00011489"/>
    </source>
</evidence>
<evidence type="ECO:0000313" key="10">
    <source>
        <dbReference type="EMBL" id="KAK1395133.1"/>
    </source>
</evidence>
<feature type="domain" description="Casparian strip membrane protein" evidence="9">
    <location>
        <begin position="20"/>
        <end position="174"/>
    </location>
</feature>
<keyword evidence="4 8" id="KW-1003">Cell membrane</keyword>
<comment type="subunit">
    <text evidence="3 8">Homodimer and heterodimers.</text>
</comment>
<name>A0AAD8N536_9APIA</name>
<dbReference type="PANTHER" id="PTHR36488">
    <property type="entry name" value="CASP-LIKE PROTEIN 1U1"/>
    <property type="match status" value="1"/>
</dbReference>
<dbReference type="NCBIfam" id="TIGR01569">
    <property type="entry name" value="A_tha_TIGR01569"/>
    <property type="match status" value="1"/>
</dbReference>
<feature type="transmembrane region" description="Helical" evidence="8">
    <location>
        <begin position="77"/>
        <end position="101"/>
    </location>
</feature>
<reference evidence="10" key="2">
    <citation type="submission" date="2023-05" db="EMBL/GenBank/DDBJ databases">
        <authorList>
            <person name="Schelkunov M.I."/>
        </authorList>
    </citation>
    <scope>NUCLEOTIDE SEQUENCE</scope>
    <source>
        <strain evidence="10">Hsosn_3</strain>
        <tissue evidence="10">Leaf</tissue>
    </source>
</reference>
<evidence type="ECO:0000256" key="4">
    <source>
        <dbReference type="ARBA" id="ARBA00022475"/>
    </source>
</evidence>
<reference evidence="10" key="1">
    <citation type="submission" date="2023-02" db="EMBL/GenBank/DDBJ databases">
        <title>Genome of toxic invasive species Heracleum sosnowskyi carries increased number of genes despite the absence of recent whole-genome duplications.</title>
        <authorList>
            <person name="Schelkunov M."/>
            <person name="Shtratnikova V."/>
            <person name="Makarenko M."/>
            <person name="Klepikova A."/>
            <person name="Omelchenko D."/>
            <person name="Novikova G."/>
            <person name="Obukhova E."/>
            <person name="Bogdanov V."/>
            <person name="Penin A."/>
            <person name="Logacheva M."/>
        </authorList>
    </citation>
    <scope>NUCLEOTIDE SEQUENCE</scope>
    <source>
        <strain evidence="10">Hsosn_3</strain>
        <tissue evidence="10">Leaf</tissue>
    </source>
</reference>